<evidence type="ECO:0000313" key="10">
    <source>
        <dbReference type="Proteomes" id="UP001501288"/>
    </source>
</evidence>
<dbReference type="InterPro" id="IPR027417">
    <property type="entry name" value="P-loop_NTPase"/>
</dbReference>
<evidence type="ECO:0000313" key="9">
    <source>
        <dbReference type="EMBL" id="GAA1530391.1"/>
    </source>
</evidence>
<dbReference type="InterPro" id="IPR003593">
    <property type="entry name" value="AAA+_ATPase"/>
</dbReference>
<dbReference type="PROSITE" id="PS51371">
    <property type="entry name" value="CBS"/>
    <property type="match status" value="1"/>
</dbReference>
<feature type="domain" description="ABC transporter" evidence="7">
    <location>
        <begin position="43"/>
        <end position="280"/>
    </location>
</feature>
<dbReference type="InterPro" id="IPR046342">
    <property type="entry name" value="CBS_dom_sf"/>
</dbReference>
<feature type="compositionally biased region" description="Basic and acidic residues" evidence="6">
    <location>
        <begin position="405"/>
        <end position="418"/>
    </location>
</feature>
<dbReference type="Gene3D" id="3.10.580.10">
    <property type="entry name" value="CBS-domain"/>
    <property type="match status" value="1"/>
</dbReference>
<keyword evidence="3" id="KW-0547">Nucleotide-binding</keyword>
<dbReference type="Proteomes" id="UP001501288">
    <property type="component" value="Unassembled WGS sequence"/>
</dbReference>
<dbReference type="EMBL" id="BAAANV010000003">
    <property type="protein sequence ID" value="GAA1530391.1"/>
    <property type="molecule type" value="Genomic_DNA"/>
</dbReference>
<dbReference type="GO" id="GO:0005524">
    <property type="term" value="F:ATP binding"/>
    <property type="evidence" value="ECO:0007669"/>
    <property type="project" value="UniProtKB-KW"/>
</dbReference>
<accession>A0ABN2B1X8</accession>
<dbReference type="SMART" id="SM00382">
    <property type="entry name" value="AAA"/>
    <property type="match status" value="1"/>
</dbReference>
<dbReference type="InterPro" id="IPR017871">
    <property type="entry name" value="ABC_transporter-like_CS"/>
</dbReference>
<feature type="compositionally biased region" description="Low complexity" evidence="6">
    <location>
        <begin position="22"/>
        <end position="31"/>
    </location>
</feature>
<protein>
    <submittedName>
        <fullName evidence="9">Betaine/proline/choline family ABC transporter ATP-binding protein</fullName>
    </submittedName>
</protein>
<dbReference type="PROSITE" id="PS50893">
    <property type="entry name" value="ABC_TRANSPORTER_2"/>
    <property type="match status" value="1"/>
</dbReference>
<gene>
    <name evidence="9" type="ORF">GCM10009762_01020</name>
</gene>
<dbReference type="Pfam" id="PF00005">
    <property type="entry name" value="ABC_tran"/>
    <property type="match status" value="1"/>
</dbReference>
<dbReference type="PANTHER" id="PTHR43117">
    <property type="entry name" value="OSMOPROTECTANT IMPORT ATP-BINDING PROTEIN OSMV"/>
    <property type="match status" value="1"/>
</dbReference>
<reference evidence="9 10" key="1">
    <citation type="journal article" date="2019" name="Int. J. Syst. Evol. Microbiol.">
        <title>The Global Catalogue of Microorganisms (GCM) 10K type strain sequencing project: providing services to taxonomists for standard genome sequencing and annotation.</title>
        <authorList>
            <consortium name="The Broad Institute Genomics Platform"/>
            <consortium name="The Broad Institute Genome Sequencing Center for Infectious Disease"/>
            <person name="Wu L."/>
            <person name="Ma J."/>
        </authorList>
    </citation>
    <scope>NUCLEOTIDE SEQUENCE [LARGE SCALE GENOMIC DNA]</scope>
    <source>
        <strain evidence="9 10">JCM 14588</strain>
    </source>
</reference>
<evidence type="ECO:0000256" key="5">
    <source>
        <dbReference type="PROSITE-ProRule" id="PRU00703"/>
    </source>
</evidence>
<feature type="domain" description="CBS" evidence="8">
    <location>
        <begin position="352"/>
        <end position="411"/>
    </location>
</feature>
<evidence type="ECO:0000256" key="4">
    <source>
        <dbReference type="ARBA" id="ARBA00022840"/>
    </source>
</evidence>
<dbReference type="CDD" id="cd02205">
    <property type="entry name" value="CBS_pair_SF"/>
    <property type="match status" value="1"/>
</dbReference>
<evidence type="ECO:0000256" key="2">
    <source>
        <dbReference type="ARBA" id="ARBA00022448"/>
    </source>
</evidence>
<comment type="caution">
    <text evidence="9">The sequence shown here is derived from an EMBL/GenBank/DDBJ whole genome shotgun (WGS) entry which is preliminary data.</text>
</comment>
<evidence type="ECO:0000259" key="7">
    <source>
        <dbReference type="PROSITE" id="PS50893"/>
    </source>
</evidence>
<dbReference type="SUPFAM" id="SSF54631">
    <property type="entry name" value="CBS-domain pair"/>
    <property type="match status" value="1"/>
</dbReference>
<dbReference type="PANTHER" id="PTHR43117:SF4">
    <property type="entry name" value="OSMOPROTECTANT IMPORT ATP-BINDING PROTEIN OSMV"/>
    <property type="match status" value="1"/>
</dbReference>
<dbReference type="Gene3D" id="3.40.50.300">
    <property type="entry name" value="P-loop containing nucleotide triphosphate hydrolases"/>
    <property type="match status" value="1"/>
</dbReference>
<keyword evidence="2" id="KW-0813">Transport</keyword>
<keyword evidence="10" id="KW-1185">Reference proteome</keyword>
<feature type="region of interest" description="Disordered" evidence="6">
    <location>
        <begin position="405"/>
        <end position="447"/>
    </location>
</feature>
<feature type="region of interest" description="Disordered" evidence="6">
    <location>
        <begin position="1"/>
        <end position="33"/>
    </location>
</feature>
<evidence type="ECO:0000256" key="3">
    <source>
        <dbReference type="ARBA" id="ARBA00022741"/>
    </source>
</evidence>
<dbReference type="SUPFAM" id="SSF52540">
    <property type="entry name" value="P-loop containing nucleoside triphosphate hydrolases"/>
    <property type="match status" value="1"/>
</dbReference>
<evidence type="ECO:0000256" key="1">
    <source>
        <dbReference type="ARBA" id="ARBA00005417"/>
    </source>
</evidence>
<comment type="similarity">
    <text evidence="1">Belongs to the ABC transporter superfamily.</text>
</comment>
<keyword evidence="4 9" id="KW-0067">ATP-binding</keyword>
<organism evidence="9 10">
    <name type="scientific">Dermacoccus barathri</name>
    <dbReference type="NCBI Taxonomy" id="322601"/>
    <lineage>
        <taxon>Bacteria</taxon>
        <taxon>Bacillati</taxon>
        <taxon>Actinomycetota</taxon>
        <taxon>Actinomycetes</taxon>
        <taxon>Micrococcales</taxon>
        <taxon>Dermacoccaceae</taxon>
        <taxon>Dermacoccus</taxon>
    </lineage>
</organism>
<name>A0ABN2B1X8_9MICO</name>
<dbReference type="InterPro" id="IPR003439">
    <property type="entry name" value="ABC_transporter-like_ATP-bd"/>
</dbReference>
<evidence type="ECO:0000259" key="8">
    <source>
        <dbReference type="PROSITE" id="PS51371"/>
    </source>
</evidence>
<proteinExistence type="inferred from homology"/>
<keyword evidence="5" id="KW-0129">CBS domain</keyword>
<sequence length="447" mass="48184">MPDNTTEAQGATPVGRADDVNTDVNTDVDATSSQRSEVTGAEIVFDNVVKKYPGQAKAAVGGMSLRIPAGETVMFVGPSGCGKTTSLKMINRLIDPTSGTITIDGKPISESKADDLRRRIGYVIQGGSLFPHMTVADNIAVVPGLLGWDKAKTTKRVDELLDMVGLDPERYRDRFPRELSGGQQQRVGVARGLAADPPVILMDEPFGAVDPITRTRLQDEMLSIQRQLRKTIICVTHDIDEALKLGDRILILSEGGKIEQYDTPENILAAPANGFVEDFVGAGSALRSLALSRLDDVEIADAPTVRVGDSIVDVQRNATASGVRNVVVLDERGRPVDFVTAAKLRGERVENRRREALRTVDHRATLNDALDAMLSSSHGAVVVTGGRGEYRGVASFQQIMTHIQDTHEAAESRRHGADAEATPDSVAVANTSSHTDFREQAEEGEEQ</sequence>
<dbReference type="RefSeq" id="WP_346029318.1">
    <property type="nucleotide sequence ID" value="NZ_BAAANV010000003.1"/>
</dbReference>
<dbReference type="InterPro" id="IPR000644">
    <property type="entry name" value="CBS_dom"/>
</dbReference>
<dbReference type="PROSITE" id="PS00211">
    <property type="entry name" value="ABC_TRANSPORTER_1"/>
    <property type="match status" value="1"/>
</dbReference>
<evidence type="ECO:0000256" key="6">
    <source>
        <dbReference type="SAM" id="MobiDB-lite"/>
    </source>
</evidence>